<dbReference type="CDD" id="cd07033">
    <property type="entry name" value="TPP_PYR_DXS_TK_like"/>
    <property type="match status" value="1"/>
</dbReference>
<evidence type="ECO:0000256" key="2">
    <source>
        <dbReference type="ARBA" id="ARBA00001936"/>
    </source>
</evidence>
<keyword evidence="20" id="KW-0175">Coiled coil</keyword>
<dbReference type="SUPFAM" id="SSF52518">
    <property type="entry name" value="Thiamin diphosphate-binding fold (THDP-binding)"/>
    <property type="match status" value="2"/>
</dbReference>
<dbReference type="RefSeq" id="WP_003642377.1">
    <property type="nucleotide sequence ID" value="NZ_CM002918.1"/>
</dbReference>
<evidence type="ECO:0000256" key="3">
    <source>
        <dbReference type="ARBA" id="ARBA00001941"/>
    </source>
</evidence>
<dbReference type="FunFam" id="3.40.50.970:FF:000004">
    <property type="entry name" value="Transketolase"/>
    <property type="match status" value="1"/>
</dbReference>
<keyword evidence="12 17" id="KW-0786">Thiamine pyrophosphate</keyword>
<dbReference type="InterPro" id="IPR033247">
    <property type="entry name" value="Transketolase_fam"/>
</dbReference>
<feature type="active site" description="Proton donor" evidence="15">
    <location>
        <position position="407"/>
    </location>
</feature>
<dbReference type="GO" id="GO:0046872">
    <property type="term" value="F:metal ion binding"/>
    <property type="evidence" value="ECO:0007669"/>
    <property type="project" value="UniProtKB-KW"/>
</dbReference>
<dbReference type="EMBL" id="AXZV01000015">
    <property type="protein sequence ID" value="KGH41895.1"/>
    <property type="molecule type" value="Genomic_DNA"/>
</dbReference>
<dbReference type="CDD" id="cd02012">
    <property type="entry name" value="TPP_TK"/>
    <property type="match status" value="1"/>
</dbReference>
<evidence type="ECO:0000313" key="23">
    <source>
        <dbReference type="Proteomes" id="UP000029801"/>
    </source>
</evidence>
<feature type="binding site" evidence="16">
    <location>
        <position position="469"/>
    </location>
    <ligand>
        <name>substrate</name>
    </ligand>
</feature>
<reference evidence="22 23" key="1">
    <citation type="journal article" date="2014" name="Genome Announc.">
        <title>Draft Genome Sequence of Lactobacillus plantarum CMPG5300, a Human Vaginal Isolate.</title>
        <authorList>
            <person name="Malik S."/>
            <person name="Siezen R.J."/>
            <person name="Renckens B."/>
            <person name="Vaneechoutte M."/>
            <person name="Vanderleyden J."/>
            <person name="Lebeer S."/>
        </authorList>
    </citation>
    <scope>NUCLEOTIDE SEQUENCE [LARGE SCALE GENOMIC DNA]</scope>
    <source>
        <strain evidence="22 23">CMPG5300</strain>
    </source>
</reference>
<dbReference type="FunFam" id="3.40.50.970:FF:000045">
    <property type="entry name" value="Transketolase"/>
    <property type="match status" value="1"/>
</dbReference>
<comment type="subunit">
    <text evidence="6">Homodimer.</text>
</comment>
<dbReference type="PANTHER" id="PTHR43522">
    <property type="entry name" value="TRANSKETOLASE"/>
    <property type="match status" value="1"/>
</dbReference>
<comment type="catalytic activity">
    <reaction evidence="13">
        <text>D-sedoheptulose 7-phosphate + D-glyceraldehyde 3-phosphate = aldehydo-D-ribose 5-phosphate + D-xylulose 5-phosphate</text>
        <dbReference type="Rhea" id="RHEA:10508"/>
        <dbReference type="ChEBI" id="CHEBI:57483"/>
        <dbReference type="ChEBI" id="CHEBI:57737"/>
        <dbReference type="ChEBI" id="CHEBI:58273"/>
        <dbReference type="ChEBI" id="CHEBI:59776"/>
        <dbReference type="EC" id="2.2.1.1"/>
    </reaction>
</comment>
<evidence type="ECO:0000259" key="21">
    <source>
        <dbReference type="SMART" id="SM00861"/>
    </source>
</evidence>
<feature type="binding site" evidence="17">
    <location>
        <position position="69"/>
    </location>
    <ligand>
        <name>thiamine diphosphate</name>
        <dbReference type="ChEBI" id="CHEBI:58937"/>
    </ligand>
</feature>
<evidence type="ECO:0000256" key="8">
    <source>
        <dbReference type="ARBA" id="ARBA00022679"/>
    </source>
</evidence>
<comment type="cofactor">
    <cofactor evidence="17">
        <name>thiamine diphosphate</name>
        <dbReference type="ChEBI" id="CHEBI:58937"/>
    </cofactor>
    <text evidence="17">Binds 1 thiamine pyrophosphate per subunit. During the reaction, the substrate forms a covalent intermediate with the cofactor.</text>
</comment>
<dbReference type="InterPro" id="IPR009014">
    <property type="entry name" value="Transketo_C/PFOR_II"/>
</dbReference>
<feature type="binding site" evidence="17">
    <location>
        <position position="262"/>
    </location>
    <ligand>
        <name>thiamine diphosphate</name>
        <dbReference type="ChEBI" id="CHEBI:58937"/>
    </ligand>
</feature>
<feature type="binding site" evidence="18">
    <location>
        <position position="157"/>
    </location>
    <ligand>
        <name>Mg(2+)</name>
        <dbReference type="ChEBI" id="CHEBI:18420"/>
    </ligand>
</feature>
<feature type="site" description="Important for catalytic activity" evidence="19">
    <location>
        <position position="262"/>
    </location>
</feature>
<dbReference type="InterPro" id="IPR005474">
    <property type="entry name" value="Transketolase_N"/>
</dbReference>
<evidence type="ECO:0000256" key="7">
    <source>
        <dbReference type="ARBA" id="ARBA00013152"/>
    </source>
</evidence>
<evidence type="ECO:0000256" key="15">
    <source>
        <dbReference type="PIRSR" id="PIRSR605478-1"/>
    </source>
</evidence>
<dbReference type="Pfam" id="PF02779">
    <property type="entry name" value="Transket_pyr"/>
    <property type="match status" value="1"/>
</dbReference>
<evidence type="ECO:0000256" key="16">
    <source>
        <dbReference type="PIRSR" id="PIRSR605478-2"/>
    </source>
</evidence>
<feature type="domain" description="Transketolase-like pyrimidine-binding" evidence="21">
    <location>
        <begin position="350"/>
        <end position="521"/>
    </location>
</feature>
<dbReference type="Proteomes" id="UP000029801">
    <property type="component" value="Chromosome"/>
</dbReference>
<comment type="caution">
    <text evidence="22">The sequence shown here is derived from an EMBL/GenBank/DDBJ whole genome shotgun (WGS) entry which is preliminary data.</text>
</comment>
<evidence type="ECO:0000256" key="9">
    <source>
        <dbReference type="ARBA" id="ARBA00022723"/>
    </source>
</evidence>
<dbReference type="InterPro" id="IPR055152">
    <property type="entry name" value="Transketolase-like_C_2"/>
</dbReference>
<dbReference type="GO" id="GO:0004802">
    <property type="term" value="F:transketolase activity"/>
    <property type="evidence" value="ECO:0007669"/>
    <property type="project" value="UniProtKB-UniRule"/>
</dbReference>
<dbReference type="PANTHER" id="PTHR43522:SF2">
    <property type="entry name" value="TRANSKETOLASE 1-RELATED"/>
    <property type="match status" value="1"/>
</dbReference>
<feature type="binding site" evidence="17">
    <location>
        <position position="187"/>
    </location>
    <ligand>
        <name>thiamine diphosphate</name>
        <dbReference type="ChEBI" id="CHEBI:58937"/>
    </ligand>
</feature>
<dbReference type="InterPro" id="IPR029061">
    <property type="entry name" value="THDP-binding"/>
</dbReference>
<dbReference type="AlphaFoldDB" id="A0AAW3FKM4"/>
<gene>
    <name evidence="22" type="primary">tkt3</name>
    <name evidence="22" type="ORF">CMPG5300_2541</name>
</gene>
<dbReference type="EC" id="2.2.1.1" evidence="7 14"/>
<feature type="binding site" evidence="16">
    <location>
        <position position="29"/>
    </location>
    <ligand>
        <name>substrate</name>
    </ligand>
</feature>
<feature type="binding site" evidence="16">
    <location>
        <position position="516"/>
    </location>
    <ligand>
        <name>substrate</name>
    </ligand>
</feature>
<protein>
    <recommendedName>
        <fullName evidence="7 14">Transketolase</fullName>
        <ecNumber evidence="7 14">2.2.1.1</ecNumber>
    </recommendedName>
</protein>
<evidence type="ECO:0000256" key="13">
    <source>
        <dbReference type="ARBA" id="ARBA00049473"/>
    </source>
</evidence>
<comment type="cofactor">
    <cofactor evidence="18">
        <name>Mg(2+)</name>
        <dbReference type="ChEBI" id="CHEBI:18420"/>
    </cofactor>
    <text evidence="18">Binds 1 Mg(2+) ion per subunit. Can also utilize other divalent metal cations, such as Ca(2+), Mn(2+) and Co(2+).</text>
</comment>
<feature type="site" description="Important for catalytic activity" evidence="19">
    <location>
        <position position="29"/>
    </location>
</feature>
<feature type="binding site" evidence="16">
    <location>
        <position position="353"/>
    </location>
    <ligand>
        <name>substrate</name>
    </ligand>
</feature>
<dbReference type="SUPFAM" id="SSF52922">
    <property type="entry name" value="TK C-terminal domain-like"/>
    <property type="match status" value="1"/>
</dbReference>
<sequence length="663" mass="73120">MSFDEMDTKAVNAIRALSIDMIEHAESGHPGMPLDAAPMAYVTYKKHLRIDPKHPNWPNRDRFVLSAGHSSSMLYAMLYLAGYGITVDDLKNFRRLDSLTPGHPELITPGVDAATGPLGQGLGMAVGMAMASKHLGTKYNVDDIKILNSRVYVIASDGDLMEGISHESASLAGHLKLNNLIVMYDSNDVTLDAQASKTLGDDAGERFKAYGWNYLRVEDGNNLDEIDNALKLAEAEQERPTIIEVKTVLGYGSPHAGENTVHGNPLTAGECRQTMHDLGWDYEPFEVPDEVHQRYAEILQEGQQRYVSWQNELHKLKKVNEELAQNFEVNFSNQAATGDISLQYNAGDTEAVRMTVHKLIQKSAHTPLNFWGGSADLSSSNKTYFENDDGFEPGQYQNKNVFYGVREFAQAAAVNGITLFGGSRTFGSTFFVFSDYMKNAIRMAALQRIPAIFAFSHDSIALGQDGPTHQPVEQLDGLRAMPGLTVFRPADAIETQSVWDYALNKNHGPVVIAMSRQALPVLEGSLKYAKECVKRGGYIVSPSGVSNSDGIIIATGSEVSISIEAQTKLKRQNINVEVVSMPSTELFLQQPKSYRDKVLDPTVRNRMSVEMGSTQSWYRFTGLDGVNIGLDHFGASGPVDEIIQRFGFSSENIAQTYLQHFRG</sequence>
<dbReference type="Gene3D" id="3.40.50.970">
    <property type="match status" value="2"/>
</dbReference>
<feature type="binding site" evidence="16">
    <location>
        <position position="465"/>
    </location>
    <ligand>
        <name>substrate</name>
    </ligand>
</feature>
<dbReference type="InterPro" id="IPR005475">
    <property type="entry name" value="Transketolase-like_Pyr-bd"/>
</dbReference>
<evidence type="ECO:0000256" key="20">
    <source>
        <dbReference type="SAM" id="Coils"/>
    </source>
</evidence>
<dbReference type="FunFam" id="3.40.50.920:FF:000003">
    <property type="entry name" value="Transketolase"/>
    <property type="match status" value="1"/>
</dbReference>
<evidence type="ECO:0000256" key="17">
    <source>
        <dbReference type="PIRSR" id="PIRSR605478-3"/>
    </source>
</evidence>
<evidence type="ECO:0000256" key="6">
    <source>
        <dbReference type="ARBA" id="ARBA00011738"/>
    </source>
</evidence>
<evidence type="ECO:0000256" key="19">
    <source>
        <dbReference type="PIRSR" id="PIRSR605478-5"/>
    </source>
</evidence>
<dbReference type="Gene3D" id="3.40.50.920">
    <property type="match status" value="1"/>
</dbReference>
<feature type="binding site" evidence="18">
    <location>
        <position position="187"/>
    </location>
    <ligand>
        <name>Mg(2+)</name>
        <dbReference type="ChEBI" id="CHEBI:18420"/>
    </ligand>
</feature>
<dbReference type="NCBIfam" id="TIGR00232">
    <property type="entry name" value="tktlase_bact"/>
    <property type="match status" value="1"/>
</dbReference>
<evidence type="ECO:0000256" key="12">
    <source>
        <dbReference type="ARBA" id="ARBA00023052"/>
    </source>
</evidence>
<organism evidence="22 23">
    <name type="scientific">Lactiplantibacillus plantarum CMPG5300</name>
    <dbReference type="NCBI Taxonomy" id="1304889"/>
    <lineage>
        <taxon>Bacteria</taxon>
        <taxon>Bacillati</taxon>
        <taxon>Bacillota</taxon>
        <taxon>Bacilli</taxon>
        <taxon>Lactobacillales</taxon>
        <taxon>Lactobacillaceae</taxon>
        <taxon>Lactiplantibacillus</taxon>
    </lineage>
</organism>
<feature type="binding site" evidence="17">
    <location>
        <position position="158"/>
    </location>
    <ligand>
        <name>thiamine diphosphate</name>
        <dbReference type="ChEBI" id="CHEBI:58937"/>
    </ligand>
</feature>
<feature type="binding site" evidence="16">
    <location>
        <position position="262"/>
    </location>
    <ligand>
        <name>substrate</name>
    </ligand>
</feature>
<evidence type="ECO:0000256" key="14">
    <source>
        <dbReference type="NCBIfam" id="TIGR00232"/>
    </source>
</evidence>
<evidence type="ECO:0000256" key="10">
    <source>
        <dbReference type="ARBA" id="ARBA00022837"/>
    </source>
</evidence>
<feature type="binding site" evidence="16">
    <location>
        <position position="457"/>
    </location>
    <ligand>
        <name>substrate</name>
    </ligand>
</feature>
<feature type="binding site" evidence="17">
    <location>
        <begin position="116"/>
        <end position="118"/>
    </location>
    <ligand>
        <name>thiamine diphosphate</name>
        <dbReference type="ChEBI" id="CHEBI:58937"/>
    </ligand>
</feature>
<comment type="cofactor">
    <cofactor evidence="1">
        <name>Ca(2+)</name>
        <dbReference type="ChEBI" id="CHEBI:29108"/>
    </cofactor>
</comment>
<evidence type="ECO:0000256" key="1">
    <source>
        <dbReference type="ARBA" id="ARBA00001913"/>
    </source>
</evidence>
<accession>A0AAW3FKM4</accession>
<feature type="binding site" evidence="16">
    <location>
        <position position="380"/>
    </location>
    <ligand>
        <name>substrate</name>
    </ligand>
</feature>
<keyword evidence="11 18" id="KW-0460">Magnesium</keyword>
<keyword evidence="9 18" id="KW-0479">Metal-binding</keyword>
<keyword evidence="8 22" id="KW-0808">Transferase</keyword>
<evidence type="ECO:0000256" key="18">
    <source>
        <dbReference type="PIRSR" id="PIRSR605478-4"/>
    </source>
</evidence>
<comment type="cofactor">
    <cofactor evidence="2">
        <name>Mn(2+)</name>
        <dbReference type="ChEBI" id="CHEBI:29035"/>
    </cofactor>
</comment>
<comment type="cofactor">
    <cofactor evidence="3">
        <name>Co(2+)</name>
        <dbReference type="ChEBI" id="CHEBI:48828"/>
    </cofactor>
</comment>
<evidence type="ECO:0000313" key="22">
    <source>
        <dbReference type="EMBL" id="KGH41895.1"/>
    </source>
</evidence>
<dbReference type="InterPro" id="IPR005478">
    <property type="entry name" value="Transketolase_bac-like"/>
</dbReference>
<keyword evidence="10" id="KW-0106">Calcium</keyword>
<dbReference type="SMART" id="SM00861">
    <property type="entry name" value="Transket_pyr"/>
    <property type="match status" value="1"/>
</dbReference>
<dbReference type="Pfam" id="PF22613">
    <property type="entry name" value="Transketolase_C_1"/>
    <property type="match status" value="1"/>
</dbReference>
<comment type="function">
    <text evidence="4">Catalyzes the transfer of a two-carbon ketol group from a ketose donor to an aldose acceptor, via a covalent intermediate with the cofactor thiamine pyrophosphate.</text>
</comment>
<feature type="binding site" evidence="18">
    <location>
        <position position="189"/>
    </location>
    <ligand>
        <name>Mg(2+)</name>
        <dbReference type="ChEBI" id="CHEBI:18420"/>
    </ligand>
</feature>
<name>A0AAW3FKM4_LACPN</name>
<dbReference type="Pfam" id="PF00456">
    <property type="entry name" value="Transketolase_N"/>
    <property type="match status" value="1"/>
</dbReference>
<evidence type="ECO:0000256" key="5">
    <source>
        <dbReference type="ARBA" id="ARBA00007131"/>
    </source>
</evidence>
<feature type="coiled-coil region" evidence="20">
    <location>
        <begin position="299"/>
        <end position="326"/>
    </location>
</feature>
<feature type="binding site" evidence="17">
    <location>
        <position position="433"/>
    </location>
    <ligand>
        <name>thiamine diphosphate</name>
        <dbReference type="ChEBI" id="CHEBI:58937"/>
    </ligand>
</feature>
<comment type="similarity">
    <text evidence="5">Belongs to the transketolase family.</text>
</comment>
<dbReference type="GO" id="GO:0005829">
    <property type="term" value="C:cytosol"/>
    <property type="evidence" value="ECO:0007669"/>
    <property type="project" value="TreeGrafter"/>
</dbReference>
<evidence type="ECO:0000256" key="11">
    <source>
        <dbReference type="ARBA" id="ARBA00022842"/>
    </source>
</evidence>
<dbReference type="GO" id="GO:0006098">
    <property type="term" value="P:pentose-phosphate shunt"/>
    <property type="evidence" value="ECO:0007669"/>
    <property type="project" value="TreeGrafter"/>
</dbReference>
<evidence type="ECO:0000256" key="4">
    <source>
        <dbReference type="ARBA" id="ARBA00002931"/>
    </source>
</evidence>
<proteinExistence type="inferred from homology"/>